<protein>
    <recommendedName>
        <fullName evidence="2">DUF3408 domain-containing protein</fullName>
    </recommendedName>
</protein>
<dbReference type="Pfam" id="PF11888">
    <property type="entry name" value="DUF3408"/>
    <property type="match status" value="1"/>
</dbReference>
<sequence length="121" mass="14439">MKRNSFLKRNKWFSIPKIFKKANPEQSKEIEVPKQRIGNVQSEQKSYESLFIRTAPTTARSGKTVYIRKEFHDRIMRIAQTIGNNELSLFSYIDNVLEHHFNTYQGDIAELYRKRRPDDIF</sequence>
<dbReference type="EMBL" id="FLUL01000001">
    <property type="protein sequence ID" value="SBW05441.1"/>
    <property type="molecule type" value="Genomic_DNA"/>
</dbReference>
<gene>
    <name evidence="1" type="ORF">KL86DYS2_12791</name>
</gene>
<accession>A0A212K166</accession>
<proteinExistence type="predicted"/>
<evidence type="ECO:0008006" key="2">
    <source>
        <dbReference type="Google" id="ProtNLM"/>
    </source>
</evidence>
<dbReference type="AlphaFoldDB" id="A0A212K166"/>
<organism evidence="1">
    <name type="scientific">uncultured Dysgonomonas sp</name>
    <dbReference type="NCBI Taxonomy" id="206096"/>
    <lineage>
        <taxon>Bacteria</taxon>
        <taxon>Pseudomonadati</taxon>
        <taxon>Bacteroidota</taxon>
        <taxon>Bacteroidia</taxon>
        <taxon>Bacteroidales</taxon>
        <taxon>Dysgonomonadaceae</taxon>
        <taxon>Dysgonomonas</taxon>
        <taxon>environmental samples</taxon>
    </lineage>
</organism>
<dbReference type="RefSeq" id="WP_296950809.1">
    <property type="nucleotide sequence ID" value="NZ_LT599021.1"/>
</dbReference>
<reference evidence="1" key="1">
    <citation type="submission" date="2016-04" db="EMBL/GenBank/DDBJ databases">
        <authorList>
            <person name="Evans L.H."/>
            <person name="Alamgir A."/>
            <person name="Owens N."/>
            <person name="Weber N.D."/>
            <person name="Virtaneva K."/>
            <person name="Barbian K."/>
            <person name="Babar A."/>
            <person name="Rosenke K."/>
        </authorList>
    </citation>
    <scope>NUCLEOTIDE SEQUENCE</scope>
    <source>
        <strain evidence="1">86-2</strain>
    </source>
</reference>
<name>A0A212K166_9BACT</name>
<dbReference type="InterPro" id="IPR021823">
    <property type="entry name" value="DUF3408"/>
</dbReference>
<evidence type="ECO:0000313" key="1">
    <source>
        <dbReference type="EMBL" id="SBW05441.1"/>
    </source>
</evidence>